<dbReference type="Proteomes" id="UP001232445">
    <property type="component" value="Unassembled WGS sequence"/>
</dbReference>
<comment type="caution">
    <text evidence="1">The sequence shown here is derived from an EMBL/GenBank/DDBJ whole genome shotgun (WGS) entry which is preliminary data.</text>
</comment>
<name>A0ABU0CQ50_9BACI</name>
<evidence type="ECO:0000313" key="1">
    <source>
        <dbReference type="EMBL" id="MDQ0338526.1"/>
    </source>
</evidence>
<keyword evidence="2" id="KW-1185">Reference proteome</keyword>
<protein>
    <submittedName>
        <fullName evidence="1">Uncharacterized protein</fullName>
    </submittedName>
</protein>
<accession>A0ABU0CQ50</accession>
<organism evidence="1 2">
    <name type="scientific">Caldalkalibacillus uzonensis</name>
    <dbReference type="NCBI Taxonomy" id="353224"/>
    <lineage>
        <taxon>Bacteria</taxon>
        <taxon>Bacillati</taxon>
        <taxon>Bacillota</taxon>
        <taxon>Bacilli</taxon>
        <taxon>Bacillales</taxon>
        <taxon>Bacillaceae</taxon>
        <taxon>Caldalkalibacillus</taxon>
    </lineage>
</organism>
<dbReference type="RefSeq" id="WP_307337033.1">
    <property type="nucleotide sequence ID" value="NZ_JAUSUQ010000004.1"/>
</dbReference>
<gene>
    <name evidence="1" type="ORF">J2S00_001312</name>
</gene>
<dbReference type="EMBL" id="JAUSUQ010000004">
    <property type="protein sequence ID" value="MDQ0338526.1"/>
    <property type="molecule type" value="Genomic_DNA"/>
</dbReference>
<evidence type="ECO:0000313" key="2">
    <source>
        <dbReference type="Proteomes" id="UP001232445"/>
    </source>
</evidence>
<reference evidence="1 2" key="1">
    <citation type="submission" date="2023-07" db="EMBL/GenBank/DDBJ databases">
        <title>Genomic Encyclopedia of Type Strains, Phase IV (KMG-IV): sequencing the most valuable type-strain genomes for metagenomic binning, comparative biology and taxonomic classification.</title>
        <authorList>
            <person name="Goeker M."/>
        </authorList>
    </citation>
    <scope>NUCLEOTIDE SEQUENCE [LARGE SCALE GENOMIC DNA]</scope>
    <source>
        <strain evidence="1 2">DSM 17740</strain>
    </source>
</reference>
<proteinExistence type="predicted"/>
<sequence length="86" mass="10411">MRELTLEQIKERVQKRRVDVDNAVTKFRMRSKAQGWKMKRNRPRHPDETRVLDQIAKRMMDEARKSAKVEYDKESRVLKIDKLTRG</sequence>